<gene>
    <name evidence="4" type="ORF">FHETE_6106</name>
</gene>
<feature type="domain" description="WSC" evidence="3">
    <location>
        <begin position="20"/>
        <end position="112"/>
    </location>
</feature>
<feature type="compositionally biased region" description="Polar residues" evidence="1">
    <location>
        <begin position="196"/>
        <end position="205"/>
    </location>
</feature>
<name>A0A8H5TDI5_FUSHE</name>
<accession>A0A8H5TDI5</accession>
<evidence type="ECO:0000259" key="3">
    <source>
        <dbReference type="PROSITE" id="PS51212"/>
    </source>
</evidence>
<reference evidence="4 5" key="1">
    <citation type="submission" date="2020-05" db="EMBL/GenBank/DDBJ databases">
        <title>Identification and distribution of gene clusters putatively required for synthesis of sphingolipid metabolism inhibitors in phylogenetically diverse species of the filamentous fungus Fusarium.</title>
        <authorList>
            <person name="Kim H.-S."/>
            <person name="Busman M."/>
            <person name="Brown D.W."/>
            <person name="Divon H."/>
            <person name="Uhlig S."/>
            <person name="Proctor R.H."/>
        </authorList>
    </citation>
    <scope>NUCLEOTIDE SEQUENCE [LARGE SCALE GENOMIC DNA]</scope>
    <source>
        <strain evidence="4 5">NRRL 20693</strain>
    </source>
</reference>
<feature type="signal peptide" evidence="2">
    <location>
        <begin position="1"/>
        <end position="15"/>
    </location>
</feature>
<sequence length="241" mass="24440">MFILIIFNLILLATALPAPHYQYIGCMSLQSSPTFTARPLTSPVTVPKCIQACAGKATLVAIGDDTCFCDQGGASASFELVDEKRCSVLCVPGDQNSGKCGGQGVLSLYQISGCDGDCTGGKNGTILPVVPPSPCTLCDGATSVPTPTTKVQQQTTCPPEGCKTLVTVPISTPVVSNATAKICPSGGCSAGGQGNQAGKTKTPTGEGSYEAAPRLASESPRLYTASILSAIAAVIFGVCLV</sequence>
<keyword evidence="2" id="KW-0732">Signal</keyword>
<dbReference type="InterPro" id="IPR002889">
    <property type="entry name" value="WSC_carb-bd"/>
</dbReference>
<dbReference type="AlphaFoldDB" id="A0A8H5TDI5"/>
<feature type="region of interest" description="Disordered" evidence="1">
    <location>
        <begin position="189"/>
        <end position="210"/>
    </location>
</feature>
<feature type="chain" id="PRO_5034016739" description="WSC domain-containing protein" evidence="2">
    <location>
        <begin position="16"/>
        <end position="241"/>
    </location>
</feature>
<dbReference type="OrthoDB" id="5103024at2759"/>
<evidence type="ECO:0000313" key="5">
    <source>
        <dbReference type="Proteomes" id="UP000567885"/>
    </source>
</evidence>
<dbReference type="PROSITE" id="PS51212">
    <property type="entry name" value="WSC"/>
    <property type="match status" value="1"/>
</dbReference>
<dbReference type="SMART" id="SM00321">
    <property type="entry name" value="WSC"/>
    <property type="match status" value="1"/>
</dbReference>
<protein>
    <recommendedName>
        <fullName evidence="3">WSC domain-containing protein</fullName>
    </recommendedName>
</protein>
<comment type="caution">
    <text evidence="4">The sequence shown here is derived from an EMBL/GenBank/DDBJ whole genome shotgun (WGS) entry which is preliminary data.</text>
</comment>
<evidence type="ECO:0000313" key="4">
    <source>
        <dbReference type="EMBL" id="KAF5666607.1"/>
    </source>
</evidence>
<evidence type="ECO:0000256" key="2">
    <source>
        <dbReference type="SAM" id="SignalP"/>
    </source>
</evidence>
<proteinExistence type="predicted"/>
<dbReference type="EMBL" id="JAAGWQ010000107">
    <property type="protein sequence ID" value="KAF5666607.1"/>
    <property type="molecule type" value="Genomic_DNA"/>
</dbReference>
<organism evidence="4 5">
    <name type="scientific">Fusarium heterosporum</name>
    <dbReference type="NCBI Taxonomy" id="42747"/>
    <lineage>
        <taxon>Eukaryota</taxon>
        <taxon>Fungi</taxon>
        <taxon>Dikarya</taxon>
        <taxon>Ascomycota</taxon>
        <taxon>Pezizomycotina</taxon>
        <taxon>Sordariomycetes</taxon>
        <taxon>Hypocreomycetidae</taxon>
        <taxon>Hypocreales</taxon>
        <taxon>Nectriaceae</taxon>
        <taxon>Fusarium</taxon>
        <taxon>Fusarium heterosporum species complex</taxon>
    </lineage>
</organism>
<keyword evidence="5" id="KW-1185">Reference proteome</keyword>
<dbReference type="Proteomes" id="UP000567885">
    <property type="component" value="Unassembled WGS sequence"/>
</dbReference>
<evidence type="ECO:0000256" key="1">
    <source>
        <dbReference type="SAM" id="MobiDB-lite"/>
    </source>
</evidence>